<name>A0A915KUM4_ROMCU</name>
<dbReference type="Proteomes" id="UP000887565">
    <property type="component" value="Unplaced"/>
</dbReference>
<reference evidence="2" key="1">
    <citation type="submission" date="2022-11" db="UniProtKB">
        <authorList>
            <consortium name="WormBaseParasite"/>
        </authorList>
    </citation>
    <scope>IDENTIFICATION</scope>
</reference>
<evidence type="ECO:0000313" key="1">
    <source>
        <dbReference type="Proteomes" id="UP000887565"/>
    </source>
</evidence>
<proteinExistence type="predicted"/>
<sequence>MYVPRHLHFYAAQREGQTKQSSLPLLSCFDLSIIQLQLFNQINPDMNFDFMLGAVGAPKKASGADFHNFGTDEAFIKRMAALECPPPTAIHQRSYQTQKRSYPVARVARHCTECRKTNLFDIYLLDKSITANSHEKINVPLSKVDKGGVKFPDEENNNSSSKNSVKEEMCIQQLLLEIREFLILVNVASHEMAAMNSFRYPIQRIHRFQSKDVIDLFWIQFIKNGEKQNILTFNPAWSAENLFWIFTS</sequence>
<accession>A0A915KUM4</accession>
<organism evidence="1 2">
    <name type="scientific">Romanomermis culicivorax</name>
    <name type="common">Nematode worm</name>
    <dbReference type="NCBI Taxonomy" id="13658"/>
    <lineage>
        <taxon>Eukaryota</taxon>
        <taxon>Metazoa</taxon>
        <taxon>Ecdysozoa</taxon>
        <taxon>Nematoda</taxon>
        <taxon>Enoplea</taxon>
        <taxon>Dorylaimia</taxon>
        <taxon>Mermithida</taxon>
        <taxon>Mermithoidea</taxon>
        <taxon>Mermithidae</taxon>
        <taxon>Romanomermis</taxon>
    </lineage>
</organism>
<protein>
    <submittedName>
        <fullName evidence="2">Uncharacterized protein</fullName>
    </submittedName>
</protein>
<dbReference type="AlphaFoldDB" id="A0A915KUM4"/>
<dbReference type="WBParaSite" id="nRc.2.0.1.t41278-RA">
    <property type="protein sequence ID" value="nRc.2.0.1.t41278-RA"/>
    <property type="gene ID" value="nRc.2.0.1.g41278"/>
</dbReference>
<evidence type="ECO:0000313" key="2">
    <source>
        <dbReference type="WBParaSite" id="nRc.2.0.1.t41278-RA"/>
    </source>
</evidence>
<keyword evidence="1" id="KW-1185">Reference proteome</keyword>